<proteinExistence type="predicted"/>
<evidence type="ECO:0000313" key="1">
    <source>
        <dbReference type="EMBL" id="KAH3666235.1"/>
    </source>
</evidence>
<evidence type="ECO:0000313" key="2">
    <source>
        <dbReference type="Proteomes" id="UP000769157"/>
    </source>
</evidence>
<dbReference type="EMBL" id="JAEUBE010000295">
    <property type="protein sequence ID" value="KAH3666235.1"/>
    <property type="molecule type" value="Genomic_DNA"/>
</dbReference>
<dbReference type="Proteomes" id="UP000769157">
    <property type="component" value="Unassembled WGS sequence"/>
</dbReference>
<reference evidence="1" key="2">
    <citation type="submission" date="2021-01" db="EMBL/GenBank/DDBJ databases">
        <authorList>
            <person name="Schikora-Tamarit M.A."/>
        </authorList>
    </citation>
    <scope>NUCLEOTIDE SEQUENCE</scope>
    <source>
        <strain evidence="1">CBS6075</strain>
    </source>
</reference>
<organism evidence="1 2">
    <name type="scientific">Ogataea philodendri</name>
    <dbReference type="NCBI Taxonomy" id="1378263"/>
    <lineage>
        <taxon>Eukaryota</taxon>
        <taxon>Fungi</taxon>
        <taxon>Dikarya</taxon>
        <taxon>Ascomycota</taxon>
        <taxon>Saccharomycotina</taxon>
        <taxon>Pichiomycetes</taxon>
        <taxon>Pichiales</taxon>
        <taxon>Pichiaceae</taxon>
        <taxon>Ogataea</taxon>
    </lineage>
</organism>
<gene>
    <name evidence="1" type="ORF">OGAPHI_004424</name>
</gene>
<dbReference type="RefSeq" id="XP_046061439.1">
    <property type="nucleotide sequence ID" value="XM_046205501.1"/>
</dbReference>
<sequence length="164" mass="18350">MSAIVNTPTMDVSVRPTKISGYPDLSVEVWIHVPLVISVIELSLVMDPERKSTIVAVSLRSQPMEIVYPVFLSIGWYFKSKMRRWWICSSANSSSSKDSFDTFQTRILPSIPHERNTFVPSIPTASFVGVDPWRSLLLASFFCATRSNIWTSLSLVTKTATSSS</sequence>
<accession>A0A9P8P735</accession>
<name>A0A9P8P735_9ASCO</name>
<dbReference type="GeneID" id="70236389"/>
<keyword evidence="2" id="KW-1185">Reference proteome</keyword>
<protein>
    <submittedName>
        <fullName evidence="1">Uncharacterized protein</fullName>
    </submittedName>
</protein>
<comment type="caution">
    <text evidence="1">The sequence shown here is derived from an EMBL/GenBank/DDBJ whole genome shotgun (WGS) entry which is preliminary data.</text>
</comment>
<reference evidence="1" key="1">
    <citation type="journal article" date="2021" name="Open Biol.">
        <title>Shared evolutionary footprints suggest mitochondrial oxidative damage underlies multiple complex I losses in fungi.</title>
        <authorList>
            <person name="Schikora-Tamarit M.A."/>
            <person name="Marcet-Houben M."/>
            <person name="Nosek J."/>
            <person name="Gabaldon T."/>
        </authorList>
    </citation>
    <scope>NUCLEOTIDE SEQUENCE</scope>
    <source>
        <strain evidence="1">CBS6075</strain>
    </source>
</reference>
<dbReference type="AlphaFoldDB" id="A0A9P8P735"/>